<evidence type="ECO:0000313" key="2">
    <source>
        <dbReference type="EMBL" id="MDO6421983.1"/>
    </source>
</evidence>
<dbReference type="PIRSF" id="PIRSF006173">
    <property type="entry name" value="UCP006173"/>
    <property type="match status" value="1"/>
</dbReference>
<dbReference type="RefSeq" id="WP_011467822.1">
    <property type="nucleotide sequence ID" value="NZ_CP123764.1"/>
</dbReference>
<name>A0AAW7X2V4_9GAMM</name>
<dbReference type="GeneID" id="98613015"/>
<organism evidence="2 3">
    <name type="scientific">Saccharophagus degradans</name>
    <dbReference type="NCBI Taxonomy" id="86304"/>
    <lineage>
        <taxon>Bacteria</taxon>
        <taxon>Pseudomonadati</taxon>
        <taxon>Pseudomonadota</taxon>
        <taxon>Gammaproteobacteria</taxon>
        <taxon>Cellvibrionales</taxon>
        <taxon>Cellvibrionaceae</taxon>
        <taxon>Saccharophagus</taxon>
    </lineage>
</organism>
<dbReference type="InterPro" id="IPR008228">
    <property type="entry name" value="UCP006173"/>
</dbReference>
<dbReference type="Proteomes" id="UP001169760">
    <property type="component" value="Unassembled WGS sequence"/>
</dbReference>
<evidence type="ECO:0000313" key="3">
    <source>
        <dbReference type="Proteomes" id="UP001169760"/>
    </source>
</evidence>
<dbReference type="NCBIfam" id="NF003507">
    <property type="entry name" value="PRK05170.2-5"/>
    <property type="match status" value="1"/>
</dbReference>
<protein>
    <recommendedName>
        <fullName evidence="1">UPF0260 protein Q4521_05820</fullName>
    </recommendedName>
</protein>
<evidence type="ECO:0000256" key="1">
    <source>
        <dbReference type="HAMAP-Rule" id="MF_00676"/>
    </source>
</evidence>
<dbReference type="HAMAP" id="MF_00676">
    <property type="entry name" value="UPF0260"/>
    <property type="match status" value="1"/>
</dbReference>
<dbReference type="EMBL" id="JAUOPB010000003">
    <property type="protein sequence ID" value="MDO6421983.1"/>
    <property type="molecule type" value="Genomic_DNA"/>
</dbReference>
<comment type="caution">
    <text evidence="2">The sequence shown here is derived from an EMBL/GenBank/DDBJ whole genome shotgun (WGS) entry which is preliminary data.</text>
</comment>
<dbReference type="InterPro" id="IPR005358">
    <property type="entry name" value="Puta_zinc/iron-chelating_dom"/>
</dbReference>
<dbReference type="Pfam" id="PF03692">
    <property type="entry name" value="CxxCxxCC"/>
    <property type="match status" value="1"/>
</dbReference>
<sequence length="143" mass="15931">MAFWQEKTLAEMTPAEWESLCDGCGKCCLHKLEDEDTGEVFYTYVACKLLDTQTARCTDYPNRVAKVPECLCLKPSDVASFHWLPETCAYRLLSEGQPLAAWHPLVSGDPASVKAANVSVAGKVVAEHKVHPDDYEDCIVHWV</sequence>
<proteinExistence type="inferred from homology"/>
<reference evidence="2" key="1">
    <citation type="submission" date="2023-07" db="EMBL/GenBank/DDBJ databases">
        <title>Genome content predicts the carbon catabolic preferences of heterotrophic bacteria.</title>
        <authorList>
            <person name="Gralka M."/>
        </authorList>
    </citation>
    <scope>NUCLEOTIDE SEQUENCE</scope>
    <source>
        <strain evidence="2">I3M17_2</strain>
    </source>
</reference>
<comment type="similarity">
    <text evidence="1">Belongs to the UPF0260 family.</text>
</comment>
<dbReference type="PANTHER" id="PTHR37421:SF1">
    <property type="entry name" value="UPF0260 PROTEIN YCGN"/>
    <property type="match status" value="1"/>
</dbReference>
<gene>
    <name evidence="2" type="ORF">Q4521_05820</name>
</gene>
<dbReference type="PANTHER" id="PTHR37421">
    <property type="entry name" value="UPF0260 PROTEIN YCGN"/>
    <property type="match status" value="1"/>
</dbReference>
<dbReference type="AlphaFoldDB" id="A0AAW7X2V4"/>
<accession>A0AAW7X2V4</accession>
<dbReference type="NCBIfam" id="NF003501">
    <property type="entry name" value="PRK05170.1-5"/>
    <property type="match status" value="1"/>
</dbReference>